<evidence type="ECO:0008006" key="3">
    <source>
        <dbReference type="Google" id="ProtNLM"/>
    </source>
</evidence>
<organism evidence="1 2">
    <name type="scientific">Vitrella brassicaformis (strain CCMP3155)</name>
    <dbReference type="NCBI Taxonomy" id="1169540"/>
    <lineage>
        <taxon>Eukaryota</taxon>
        <taxon>Sar</taxon>
        <taxon>Alveolata</taxon>
        <taxon>Colpodellida</taxon>
        <taxon>Vitrellaceae</taxon>
        <taxon>Vitrella</taxon>
    </lineage>
</organism>
<dbReference type="EMBL" id="CDMY01000718">
    <property type="protein sequence ID" value="CEM31301.1"/>
    <property type="molecule type" value="Genomic_DNA"/>
</dbReference>
<dbReference type="PhylomeDB" id="A0A0G4GM75"/>
<dbReference type="InParanoid" id="A0A0G4GM75"/>
<name>A0A0G4GM75_VITBC</name>
<dbReference type="Proteomes" id="UP000041254">
    <property type="component" value="Unassembled WGS sequence"/>
</dbReference>
<dbReference type="VEuPathDB" id="CryptoDB:Vbra_10084"/>
<proteinExistence type="predicted"/>
<evidence type="ECO:0000313" key="2">
    <source>
        <dbReference type="Proteomes" id="UP000041254"/>
    </source>
</evidence>
<dbReference type="OMA" id="WASECTH"/>
<protein>
    <recommendedName>
        <fullName evidence="3">PARP catalytic domain-containing protein</fullName>
    </recommendedName>
</protein>
<keyword evidence="2" id="KW-1185">Reference proteome</keyword>
<evidence type="ECO:0000313" key="1">
    <source>
        <dbReference type="EMBL" id="CEM31301.1"/>
    </source>
</evidence>
<accession>A0A0G4GM75</accession>
<dbReference type="AlphaFoldDB" id="A0A0G4GM75"/>
<dbReference type="SUPFAM" id="SSF56399">
    <property type="entry name" value="ADP-ribosylation"/>
    <property type="match status" value="1"/>
</dbReference>
<reference evidence="1 2" key="1">
    <citation type="submission" date="2014-11" db="EMBL/GenBank/DDBJ databases">
        <authorList>
            <person name="Zhu J."/>
            <person name="Qi W."/>
            <person name="Song R."/>
        </authorList>
    </citation>
    <scope>NUCLEOTIDE SEQUENCE [LARGE SCALE GENOMIC DNA]</scope>
</reference>
<dbReference type="Gene3D" id="3.90.228.10">
    <property type="match status" value="1"/>
</dbReference>
<sequence>MLQTRGCRVPGCKTKHRRHYCRLCGDEDSDHWASECTHPGSFTLYHQTDLPSGQAIASGRNMKRGTGGIVGGGIYFAASEQITMGKAHHRGCMIEARVYLGNILQVSALWPGQYTFDSLTGSGYDSVHVIGMPTGDEYIVYSQEQVRLRKIRDMATGREIPINHK</sequence>
<gene>
    <name evidence="1" type="ORF">Vbra_10084</name>
</gene>